<gene>
    <name evidence="2" type="primary">phf10</name>
</gene>
<accession>A0A8C9XNN0</accession>
<dbReference type="Ensembl" id="ENSSLUT00000014048.1">
    <property type="protein sequence ID" value="ENSSLUP00000013601.1"/>
    <property type="gene ID" value="ENSSLUG00000006327.1"/>
</dbReference>
<dbReference type="Proteomes" id="UP000694568">
    <property type="component" value="Unplaced"/>
</dbReference>
<feature type="compositionally biased region" description="Basic and acidic residues" evidence="1">
    <location>
        <begin position="289"/>
        <end position="298"/>
    </location>
</feature>
<proteinExistence type="predicted"/>
<evidence type="ECO:0000313" key="3">
    <source>
        <dbReference type="Proteomes" id="UP000694568"/>
    </source>
</evidence>
<dbReference type="GeneTree" id="ENSGT00940000155172"/>
<organism evidence="2 3">
    <name type="scientific">Sander lucioperca</name>
    <name type="common">Pike-perch</name>
    <name type="synonym">Perca lucioperca</name>
    <dbReference type="NCBI Taxonomy" id="283035"/>
    <lineage>
        <taxon>Eukaryota</taxon>
        <taxon>Metazoa</taxon>
        <taxon>Chordata</taxon>
        <taxon>Craniata</taxon>
        <taxon>Vertebrata</taxon>
        <taxon>Euteleostomi</taxon>
        <taxon>Actinopterygii</taxon>
        <taxon>Neopterygii</taxon>
        <taxon>Teleostei</taxon>
        <taxon>Neoteleostei</taxon>
        <taxon>Acanthomorphata</taxon>
        <taxon>Eupercaria</taxon>
        <taxon>Perciformes</taxon>
        <taxon>Percoidei</taxon>
        <taxon>Percidae</taxon>
        <taxon>Luciopercinae</taxon>
        <taxon>Sander</taxon>
    </lineage>
</organism>
<dbReference type="CDD" id="cd21085">
    <property type="entry name" value="WH_NTD_PHF10"/>
    <property type="match status" value="1"/>
</dbReference>
<feature type="region of interest" description="Disordered" evidence="1">
    <location>
        <begin position="1"/>
        <end position="34"/>
    </location>
</feature>
<evidence type="ECO:0000256" key="1">
    <source>
        <dbReference type="SAM" id="MobiDB-lite"/>
    </source>
</evidence>
<reference evidence="2" key="2">
    <citation type="submission" date="2025-09" db="UniProtKB">
        <authorList>
            <consortium name="Ensembl"/>
        </authorList>
    </citation>
    <scope>IDENTIFICATION</scope>
</reference>
<keyword evidence="3" id="KW-1185">Reference proteome</keyword>
<name>A0A8C9XNN0_SANLU</name>
<feature type="compositionally biased region" description="Low complexity" evidence="1">
    <location>
        <begin position="299"/>
        <end position="308"/>
    </location>
</feature>
<dbReference type="AlphaFoldDB" id="A0A8C9XNN0"/>
<sequence>KSEGGTDVIEEESNDGSQPPKRRRMGSGDSSRSCDTFIQDLGPTYFPAENLTEYKWPPDDTGEYYMLQEQVSEYLGVTSFKRKYPDMERRDLSHKEKLYLREQNVITETQCTLGLTALRSDEVIDLMIKEYPTKHSEYSVILQERERQRIAKEYSVIFVCCLFKVPEYIKKAAKKAAEFNSNFNRERMEERRAYFDLQTHIIQVPQGRFKVLAPDLTRTGPYPVALIPGQFQDYYKRYITHFDNYNKLKMMFPFPGLRYLPLNTALFEPPLDPELPALDSEPDSDDAEDGKGDKKNKSSDSSSGNTSDVESQEGGGRLGNKSKAKDRTSTPGKDGSQRHSASHKATPGYKVEDKST</sequence>
<evidence type="ECO:0000313" key="2">
    <source>
        <dbReference type="Ensembl" id="ENSSLUP00000013601.1"/>
    </source>
</evidence>
<reference evidence="2" key="1">
    <citation type="submission" date="2025-08" db="UniProtKB">
        <authorList>
            <consortium name="Ensembl"/>
        </authorList>
    </citation>
    <scope>IDENTIFICATION</scope>
</reference>
<protein>
    <submittedName>
        <fullName evidence="2">PHD finger protein 10</fullName>
    </submittedName>
</protein>
<feature type="region of interest" description="Disordered" evidence="1">
    <location>
        <begin position="271"/>
        <end position="356"/>
    </location>
</feature>